<evidence type="ECO:0000256" key="6">
    <source>
        <dbReference type="SAM" id="Phobius"/>
    </source>
</evidence>
<accession>A0A921FJ70</accession>
<evidence type="ECO:0000313" key="9">
    <source>
        <dbReference type="Proteomes" id="UP000784793"/>
    </source>
</evidence>
<proteinExistence type="predicted"/>
<dbReference type="Proteomes" id="UP000784793">
    <property type="component" value="Unassembled WGS sequence"/>
</dbReference>
<reference evidence="8" key="2">
    <citation type="submission" date="2021-09" db="EMBL/GenBank/DDBJ databases">
        <authorList>
            <person name="Gilroy R."/>
        </authorList>
    </citation>
    <scope>NUCLEOTIDE SEQUENCE</scope>
    <source>
        <strain evidence="8">CHK194-22301</strain>
    </source>
</reference>
<dbReference type="PANTHER" id="PTHR42718">
    <property type="entry name" value="MAJOR FACILITATOR SUPERFAMILY MULTIDRUG TRANSPORTER MFSC"/>
    <property type="match status" value="1"/>
</dbReference>
<name>A0A921FJ70_9LACO</name>
<gene>
    <name evidence="8" type="ORF">K8V23_03385</name>
</gene>
<sequence length="132" mass="14131">MVIVGFSNLGTGQLGATAIPILIALLALALLIWRSNRIKVPILDLKLFKNHSFTGHIIVFFCIQLISLGNAFLLPNFIKLVNHNTAFLAGLIVLPAGVTGAIMGPIGGRLLDNYGARKPVLFGVSLMLLETL</sequence>
<comment type="subcellular location">
    <subcellularLocation>
        <location evidence="1">Cell membrane</location>
        <topology evidence="1">Multi-pass membrane protein</topology>
    </subcellularLocation>
</comment>
<dbReference type="SUPFAM" id="SSF103473">
    <property type="entry name" value="MFS general substrate transporter"/>
    <property type="match status" value="1"/>
</dbReference>
<dbReference type="PROSITE" id="PS50850">
    <property type="entry name" value="MFS"/>
    <property type="match status" value="1"/>
</dbReference>
<organism evidence="8 9">
    <name type="scientific">Lactobacillus crispatus</name>
    <dbReference type="NCBI Taxonomy" id="47770"/>
    <lineage>
        <taxon>Bacteria</taxon>
        <taxon>Bacillati</taxon>
        <taxon>Bacillota</taxon>
        <taxon>Bacilli</taxon>
        <taxon>Lactobacillales</taxon>
        <taxon>Lactobacillaceae</taxon>
        <taxon>Lactobacillus</taxon>
    </lineage>
</organism>
<evidence type="ECO:0000256" key="2">
    <source>
        <dbReference type="ARBA" id="ARBA00022448"/>
    </source>
</evidence>
<dbReference type="GO" id="GO:0022857">
    <property type="term" value="F:transmembrane transporter activity"/>
    <property type="evidence" value="ECO:0007669"/>
    <property type="project" value="InterPro"/>
</dbReference>
<evidence type="ECO:0000313" key="8">
    <source>
        <dbReference type="EMBL" id="HJF09830.1"/>
    </source>
</evidence>
<keyword evidence="2" id="KW-0813">Transport</keyword>
<evidence type="ECO:0000256" key="1">
    <source>
        <dbReference type="ARBA" id="ARBA00004651"/>
    </source>
</evidence>
<dbReference type="AlphaFoldDB" id="A0A921FJ70"/>
<evidence type="ECO:0000256" key="4">
    <source>
        <dbReference type="ARBA" id="ARBA00022989"/>
    </source>
</evidence>
<feature type="transmembrane region" description="Helical" evidence="6">
    <location>
        <begin position="12"/>
        <end position="33"/>
    </location>
</feature>
<feature type="non-terminal residue" evidence="8">
    <location>
        <position position="132"/>
    </location>
</feature>
<dbReference type="PANTHER" id="PTHR42718:SF9">
    <property type="entry name" value="MAJOR FACILITATOR SUPERFAMILY MULTIDRUG TRANSPORTER MFSC"/>
    <property type="match status" value="1"/>
</dbReference>
<dbReference type="GO" id="GO:0005886">
    <property type="term" value="C:plasma membrane"/>
    <property type="evidence" value="ECO:0007669"/>
    <property type="project" value="UniProtKB-SubCell"/>
</dbReference>
<feature type="transmembrane region" description="Helical" evidence="6">
    <location>
        <begin position="86"/>
        <end position="108"/>
    </location>
</feature>
<feature type="transmembrane region" description="Helical" evidence="6">
    <location>
        <begin position="53"/>
        <end position="74"/>
    </location>
</feature>
<keyword evidence="4 6" id="KW-1133">Transmembrane helix</keyword>
<keyword evidence="3 6" id="KW-0812">Transmembrane</keyword>
<dbReference type="InterPro" id="IPR036259">
    <property type="entry name" value="MFS_trans_sf"/>
</dbReference>
<dbReference type="Gene3D" id="1.20.1250.20">
    <property type="entry name" value="MFS general substrate transporter like domains"/>
    <property type="match status" value="1"/>
</dbReference>
<evidence type="ECO:0000256" key="5">
    <source>
        <dbReference type="ARBA" id="ARBA00023136"/>
    </source>
</evidence>
<comment type="caution">
    <text evidence="8">The sequence shown here is derived from an EMBL/GenBank/DDBJ whole genome shotgun (WGS) entry which is preliminary data.</text>
</comment>
<evidence type="ECO:0000256" key="3">
    <source>
        <dbReference type="ARBA" id="ARBA00022692"/>
    </source>
</evidence>
<keyword evidence="5 6" id="KW-0472">Membrane</keyword>
<dbReference type="InterPro" id="IPR020846">
    <property type="entry name" value="MFS_dom"/>
</dbReference>
<dbReference type="EMBL" id="DYXB01000051">
    <property type="protein sequence ID" value="HJF09830.1"/>
    <property type="molecule type" value="Genomic_DNA"/>
</dbReference>
<feature type="domain" description="Major facilitator superfamily (MFS) profile" evidence="7">
    <location>
        <begin position="22"/>
        <end position="132"/>
    </location>
</feature>
<protein>
    <submittedName>
        <fullName evidence="8">MFS transporter</fullName>
    </submittedName>
</protein>
<reference evidence="8" key="1">
    <citation type="journal article" date="2021" name="PeerJ">
        <title>Extensive microbial diversity within the chicken gut microbiome revealed by metagenomics and culture.</title>
        <authorList>
            <person name="Gilroy R."/>
            <person name="Ravi A."/>
            <person name="Getino M."/>
            <person name="Pursley I."/>
            <person name="Horton D.L."/>
            <person name="Alikhan N.F."/>
            <person name="Baker D."/>
            <person name="Gharbi K."/>
            <person name="Hall N."/>
            <person name="Watson M."/>
            <person name="Adriaenssens E.M."/>
            <person name="Foster-Nyarko E."/>
            <person name="Jarju S."/>
            <person name="Secka A."/>
            <person name="Antonio M."/>
            <person name="Oren A."/>
            <person name="Chaudhuri R.R."/>
            <person name="La Ragione R."/>
            <person name="Hildebrand F."/>
            <person name="Pallen M.J."/>
        </authorList>
    </citation>
    <scope>NUCLEOTIDE SEQUENCE</scope>
    <source>
        <strain evidence="8">CHK194-22301</strain>
    </source>
</reference>
<evidence type="ECO:0000259" key="7">
    <source>
        <dbReference type="PROSITE" id="PS50850"/>
    </source>
</evidence>